<dbReference type="SUPFAM" id="SSF55874">
    <property type="entry name" value="ATPase domain of HSP90 chaperone/DNA topoisomerase II/histidine kinase"/>
    <property type="match status" value="1"/>
</dbReference>
<feature type="transmembrane region" description="Helical" evidence="1">
    <location>
        <begin position="110"/>
        <end position="129"/>
    </location>
</feature>
<proteinExistence type="predicted"/>
<organism evidence="3 4">
    <name type="scientific">Undibacterium amnicola</name>
    <dbReference type="NCBI Taxonomy" id="1834038"/>
    <lineage>
        <taxon>Bacteria</taxon>
        <taxon>Pseudomonadati</taxon>
        <taxon>Pseudomonadota</taxon>
        <taxon>Betaproteobacteria</taxon>
        <taxon>Burkholderiales</taxon>
        <taxon>Oxalobacteraceae</taxon>
        <taxon>Undibacterium</taxon>
    </lineage>
</organism>
<dbReference type="Gene3D" id="3.30.565.10">
    <property type="entry name" value="Histidine kinase-like ATPase, C-terminal domain"/>
    <property type="match status" value="1"/>
</dbReference>
<evidence type="ECO:0000259" key="2">
    <source>
        <dbReference type="Pfam" id="PF06580"/>
    </source>
</evidence>
<accession>A0ABR6XNY0</accession>
<comment type="caution">
    <text evidence="3">The sequence shown here is derived from an EMBL/GenBank/DDBJ whole genome shotgun (WGS) entry which is preliminary data.</text>
</comment>
<sequence>MNFAQLLKPSRIIFTLVASSLLGLLIASVWRAEISVLFIRMWLVSLSAMLAFGVLEQWPKNLPNWVARWVLQILAVAITIPIGFFTLYVISTEQGQPAFWLVKDRLGGFAFLNIPSLLFGPWIALIALVRQKDALARHQTLAFALERSELERQALDARFRLLQAQVEPHFLFNTLANIRALVNTSSRQAPAVLDSLIAYLQAAVPRLHHSPPSFAQEWQLARSYLEIMQMRMPDRLQFSLQIDEAMLAMYCPPMSLLTLVENAVRHGIDPSEEGGLIQVNVDLHQQHCRIQVKDTGVGLSHINANQSAHPSLGTGLLGLRERLQLDFGDKAYLKITAIEPHGVHAEVVFPVRKG</sequence>
<dbReference type="EMBL" id="JACOFU010000002">
    <property type="protein sequence ID" value="MBC3831210.1"/>
    <property type="molecule type" value="Genomic_DNA"/>
</dbReference>
<dbReference type="InterPro" id="IPR010559">
    <property type="entry name" value="Sig_transdc_His_kin_internal"/>
</dbReference>
<feature type="transmembrane region" description="Helical" evidence="1">
    <location>
        <begin position="36"/>
        <end position="55"/>
    </location>
</feature>
<keyword evidence="1" id="KW-0812">Transmembrane</keyword>
<feature type="domain" description="Signal transduction histidine kinase internal region" evidence="2">
    <location>
        <begin position="157"/>
        <end position="236"/>
    </location>
</feature>
<evidence type="ECO:0000256" key="1">
    <source>
        <dbReference type="SAM" id="Phobius"/>
    </source>
</evidence>
<keyword evidence="4" id="KW-1185">Reference proteome</keyword>
<reference evidence="3 4" key="1">
    <citation type="submission" date="2020-08" db="EMBL/GenBank/DDBJ databases">
        <title>Novel species isolated from subtropical streams in China.</title>
        <authorList>
            <person name="Lu H."/>
        </authorList>
    </citation>
    <scope>NUCLEOTIDE SEQUENCE [LARGE SCALE GENOMIC DNA]</scope>
    <source>
        <strain evidence="3 4">KCTC 52442</strain>
    </source>
</reference>
<feature type="transmembrane region" description="Helical" evidence="1">
    <location>
        <begin position="67"/>
        <end position="90"/>
    </location>
</feature>
<keyword evidence="3" id="KW-0808">Transferase</keyword>
<protein>
    <submittedName>
        <fullName evidence="3">Histidine kinase</fullName>
    </submittedName>
</protein>
<feature type="transmembrane region" description="Helical" evidence="1">
    <location>
        <begin position="12"/>
        <end position="30"/>
    </location>
</feature>
<dbReference type="PANTHER" id="PTHR34220">
    <property type="entry name" value="SENSOR HISTIDINE KINASE YPDA"/>
    <property type="match status" value="1"/>
</dbReference>
<dbReference type="PANTHER" id="PTHR34220:SF9">
    <property type="entry name" value="SIGNAL TRANSDUCTION HISTIDINE KINASE INTERNAL REGION DOMAIN-CONTAINING PROTEIN"/>
    <property type="match status" value="1"/>
</dbReference>
<dbReference type="InterPro" id="IPR036890">
    <property type="entry name" value="HATPase_C_sf"/>
</dbReference>
<evidence type="ECO:0000313" key="4">
    <source>
        <dbReference type="Proteomes" id="UP000643610"/>
    </source>
</evidence>
<dbReference type="RefSeq" id="WP_186890227.1">
    <property type="nucleotide sequence ID" value="NZ_JACOFU010000002.1"/>
</dbReference>
<dbReference type="Pfam" id="PF06580">
    <property type="entry name" value="His_kinase"/>
    <property type="match status" value="1"/>
</dbReference>
<dbReference type="Proteomes" id="UP000643610">
    <property type="component" value="Unassembled WGS sequence"/>
</dbReference>
<evidence type="ECO:0000313" key="3">
    <source>
        <dbReference type="EMBL" id="MBC3831210.1"/>
    </source>
</evidence>
<name>A0ABR6XNY0_9BURK</name>
<keyword evidence="1" id="KW-0472">Membrane</keyword>
<dbReference type="InterPro" id="IPR050640">
    <property type="entry name" value="Bact_2-comp_sensor_kinase"/>
</dbReference>
<dbReference type="GO" id="GO:0016301">
    <property type="term" value="F:kinase activity"/>
    <property type="evidence" value="ECO:0007669"/>
    <property type="project" value="UniProtKB-KW"/>
</dbReference>
<keyword evidence="1" id="KW-1133">Transmembrane helix</keyword>
<gene>
    <name evidence="3" type="ORF">H8K33_06805</name>
</gene>
<keyword evidence="3" id="KW-0418">Kinase</keyword>